<accession>A0AA38IE30</accession>
<dbReference type="PROSITE" id="PS50878">
    <property type="entry name" value="RT_POL"/>
    <property type="match status" value="1"/>
</dbReference>
<proteinExistence type="predicted"/>
<reference evidence="2" key="1">
    <citation type="journal article" date="2023" name="G3 (Bethesda)">
        <title>Whole genome assemblies of Zophobas morio and Tenebrio molitor.</title>
        <authorList>
            <person name="Kaur S."/>
            <person name="Stinson S.A."/>
            <person name="diCenzo G.C."/>
        </authorList>
    </citation>
    <scope>NUCLEOTIDE SEQUENCE</scope>
    <source>
        <strain evidence="2">QUZm001</strain>
    </source>
</reference>
<protein>
    <recommendedName>
        <fullName evidence="1">Reverse transcriptase domain-containing protein</fullName>
    </recommendedName>
</protein>
<dbReference type="InterPro" id="IPR000477">
    <property type="entry name" value="RT_dom"/>
</dbReference>
<name>A0AA38IE30_9CUCU</name>
<gene>
    <name evidence="2" type="ORF">Zmor_018496</name>
</gene>
<evidence type="ECO:0000259" key="1">
    <source>
        <dbReference type="PROSITE" id="PS50878"/>
    </source>
</evidence>
<evidence type="ECO:0000313" key="3">
    <source>
        <dbReference type="Proteomes" id="UP001168821"/>
    </source>
</evidence>
<dbReference type="EMBL" id="JALNTZ010000005">
    <property type="protein sequence ID" value="KAJ3652541.1"/>
    <property type="molecule type" value="Genomic_DNA"/>
</dbReference>
<dbReference type="Pfam" id="PF00078">
    <property type="entry name" value="RVT_1"/>
    <property type="match status" value="1"/>
</dbReference>
<sequence length="98" mass="10950">MQSGVPQGSTLGALLFLAYTIDLKNILTSPFAMYADDVKLYNTSTNNSLLIQEHAAILKWSHDRLLPLNIKKCNVLYIGKHNPKYTYSIGGAHLEKKD</sequence>
<keyword evidence="3" id="KW-1185">Reference proteome</keyword>
<dbReference type="AlphaFoldDB" id="A0AA38IE30"/>
<feature type="domain" description="Reverse transcriptase" evidence="1">
    <location>
        <begin position="1"/>
        <end position="94"/>
    </location>
</feature>
<comment type="caution">
    <text evidence="2">The sequence shown here is derived from an EMBL/GenBank/DDBJ whole genome shotgun (WGS) entry which is preliminary data.</text>
</comment>
<organism evidence="2 3">
    <name type="scientific">Zophobas morio</name>
    <dbReference type="NCBI Taxonomy" id="2755281"/>
    <lineage>
        <taxon>Eukaryota</taxon>
        <taxon>Metazoa</taxon>
        <taxon>Ecdysozoa</taxon>
        <taxon>Arthropoda</taxon>
        <taxon>Hexapoda</taxon>
        <taxon>Insecta</taxon>
        <taxon>Pterygota</taxon>
        <taxon>Neoptera</taxon>
        <taxon>Endopterygota</taxon>
        <taxon>Coleoptera</taxon>
        <taxon>Polyphaga</taxon>
        <taxon>Cucujiformia</taxon>
        <taxon>Tenebrionidae</taxon>
        <taxon>Zophobas</taxon>
    </lineage>
</organism>
<dbReference type="Proteomes" id="UP001168821">
    <property type="component" value="Unassembled WGS sequence"/>
</dbReference>
<dbReference type="PANTHER" id="PTHR33332">
    <property type="entry name" value="REVERSE TRANSCRIPTASE DOMAIN-CONTAINING PROTEIN"/>
    <property type="match status" value="1"/>
</dbReference>
<evidence type="ECO:0000313" key="2">
    <source>
        <dbReference type="EMBL" id="KAJ3652541.1"/>
    </source>
</evidence>